<accession>A0AA88KTA7</accession>
<dbReference type="GO" id="GO:0004656">
    <property type="term" value="F:procollagen-proline 4-dioxygenase activity"/>
    <property type="evidence" value="ECO:0007669"/>
    <property type="project" value="TreeGrafter"/>
</dbReference>
<reference evidence="8 9" key="1">
    <citation type="journal article" date="2018" name="BMC Genomics">
        <title>The genome of Naegleria lovaniensis, the basis for a comparative approach to unravel pathogenicity factors of the human pathogenic amoeba N. fowleri.</title>
        <authorList>
            <person name="Liechti N."/>
            <person name="Schurch N."/>
            <person name="Bruggmann R."/>
            <person name="Wittwer M."/>
        </authorList>
    </citation>
    <scope>NUCLEOTIDE SEQUENCE [LARGE SCALE GENOMIC DNA]</scope>
    <source>
        <strain evidence="8 9">ATCC 30569</strain>
    </source>
</reference>
<evidence type="ECO:0000313" key="9">
    <source>
        <dbReference type="Proteomes" id="UP000816034"/>
    </source>
</evidence>
<organism evidence="8 9">
    <name type="scientific">Naegleria lovaniensis</name>
    <name type="common">Amoeba</name>
    <dbReference type="NCBI Taxonomy" id="51637"/>
    <lineage>
        <taxon>Eukaryota</taxon>
        <taxon>Discoba</taxon>
        <taxon>Heterolobosea</taxon>
        <taxon>Tetramitia</taxon>
        <taxon>Eutetramitia</taxon>
        <taxon>Vahlkampfiidae</taxon>
        <taxon>Naegleria</taxon>
    </lineage>
</organism>
<proteinExistence type="predicted"/>
<gene>
    <name evidence="8" type="ORF">C9374_000706</name>
</gene>
<keyword evidence="3" id="KW-0223">Dioxygenase</keyword>
<feature type="region of interest" description="Disordered" evidence="6">
    <location>
        <begin position="18"/>
        <end position="58"/>
    </location>
</feature>
<keyword evidence="2" id="KW-0479">Metal-binding</keyword>
<feature type="compositionally biased region" description="Low complexity" evidence="6">
    <location>
        <begin position="28"/>
        <end position="39"/>
    </location>
</feature>
<dbReference type="GeneID" id="68093168"/>
<keyword evidence="4" id="KW-0560">Oxidoreductase</keyword>
<evidence type="ECO:0000256" key="4">
    <source>
        <dbReference type="ARBA" id="ARBA00023002"/>
    </source>
</evidence>
<dbReference type="InterPro" id="IPR005123">
    <property type="entry name" value="Oxoglu/Fe-dep_dioxygenase_dom"/>
</dbReference>
<name>A0AA88KTA7_NAELO</name>
<dbReference type="AlphaFoldDB" id="A0AA88KTA7"/>
<dbReference type="GO" id="GO:0031418">
    <property type="term" value="F:L-ascorbic acid binding"/>
    <property type="evidence" value="ECO:0007669"/>
    <property type="project" value="InterPro"/>
</dbReference>
<keyword evidence="9" id="KW-1185">Reference proteome</keyword>
<dbReference type="PROSITE" id="PS51471">
    <property type="entry name" value="FE2OG_OXY"/>
    <property type="match status" value="1"/>
</dbReference>
<dbReference type="RefSeq" id="XP_044552534.1">
    <property type="nucleotide sequence ID" value="XM_044696989.1"/>
</dbReference>
<dbReference type="GO" id="GO:0005506">
    <property type="term" value="F:iron ion binding"/>
    <property type="evidence" value="ECO:0007669"/>
    <property type="project" value="InterPro"/>
</dbReference>
<comment type="caution">
    <text evidence="8">The sequence shown here is derived from an EMBL/GenBank/DDBJ whole genome shotgun (WGS) entry which is preliminary data.</text>
</comment>
<comment type="cofactor">
    <cofactor evidence="1">
        <name>L-ascorbate</name>
        <dbReference type="ChEBI" id="CHEBI:38290"/>
    </cofactor>
</comment>
<evidence type="ECO:0000256" key="1">
    <source>
        <dbReference type="ARBA" id="ARBA00001961"/>
    </source>
</evidence>
<dbReference type="PANTHER" id="PTHR10869:SF241">
    <property type="entry name" value="FE2OG DIOXYGENASE DOMAIN-CONTAINING PROTEIN"/>
    <property type="match status" value="1"/>
</dbReference>
<evidence type="ECO:0000313" key="8">
    <source>
        <dbReference type="EMBL" id="KAG2388542.1"/>
    </source>
</evidence>
<dbReference type="GO" id="GO:0005783">
    <property type="term" value="C:endoplasmic reticulum"/>
    <property type="evidence" value="ECO:0007669"/>
    <property type="project" value="TreeGrafter"/>
</dbReference>
<evidence type="ECO:0000256" key="5">
    <source>
        <dbReference type="ARBA" id="ARBA00023004"/>
    </source>
</evidence>
<dbReference type="Pfam" id="PF13640">
    <property type="entry name" value="2OG-FeII_Oxy_3"/>
    <property type="match status" value="1"/>
</dbReference>
<dbReference type="SMART" id="SM00702">
    <property type="entry name" value="P4Hc"/>
    <property type="match status" value="1"/>
</dbReference>
<dbReference type="InterPro" id="IPR045054">
    <property type="entry name" value="P4HA-like"/>
</dbReference>
<evidence type="ECO:0000256" key="6">
    <source>
        <dbReference type="SAM" id="MobiDB-lite"/>
    </source>
</evidence>
<evidence type="ECO:0000259" key="7">
    <source>
        <dbReference type="PROSITE" id="PS51471"/>
    </source>
</evidence>
<evidence type="ECO:0000256" key="2">
    <source>
        <dbReference type="ARBA" id="ARBA00022723"/>
    </source>
</evidence>
<dbReference type="Gene3D" id="2.60.120.620">
    <property type="entry name" value="q2cbj1_9rhob like domain"/>
    <property type="match status" value="1"/>
</dbReference>
<keyword evidence="5" id="KW-0408">Iron</keyword>
<sequence length="340" mass="38988">MIPSVLLNIWNSLPSFSHHHHHHHDTSETSSKTITTTTTQKADSEPTSKITSSSSSNGTDKTYHINDLLIPFPSIPVHEILQIDREHDIQSSIQFESLEHAVTGCFLLHNVLTRLECETLIQISEQMGYQPSPLSILSGQFNTSEYNQSTKQVRDSERVLTDMPQEVIRVLNERIEKYLPQTIQLHSGEWTFLSKNGKQEEIIEKERNNEYSDLWLLRKGTPINERIRFNKYTPTKKFGPHFDAGYKKNKNEMTLLTIIFYLNDNFSGGETTFFPGGKRTQMDEPNSVVKEYRIVPRAGMVSVFYQNGPLNHRHEGSPVIEGCKYIIRSDIAYVRAVPLP</sequence>
<protein>
    <recommendedName>
        <fullName evidence="7">Fe2OG dioxygenase domain-containing protein</fullName>
    </recommendedName>
</protein>
<dbReference type="InterPro" id="IPR006620">
    <property type="entry name" value="Pro_4_hyd_alph"/>
</dbReference>
<evidence type="ECO:0000256" key="3">
    <source>
        <dbReference type="ARBA" id="ARBA00022964"/>
    </source>
</evidence>
<dbReference type="InterPro" id="IPR044862">
    <property type="entry name" value="Pro_4_hyd_alph_FE2OG_OXY"/>
</dbReference>
<feature type="domain" description="Fe2OG dioxygenase" evidence="7">
    <location>
        <begin position="222"/>
        <end position="333"/>
    </location>
</feature>
<dbReference type="EMBL" id="PYSW02000010">
    <property type="protein sequence ID" value="KAG2388542.1"/>
    <property type="molecule type" value="Genomic_DNA"/>
</dbReference>
<dbReference type="PANTHER" id="PTHR10869">
    <property type="entry name" value="PROLYL 4-HYDROXYLASE ALPHA SUBUNIT"/>
    <property type="match status" value="1"/>
</dbReference>
<dbReference type="Proteomes" id="UP000816034">
    <property type="component" value="Unassembled WGS sequence"/>
</dbReference>